<sequence length="322" mass="36980">MEASFYLLRRPGEILDRPRIFSFQSKDITIHISPPEAIIARMPSQPIFNYYSELGVDRSASANEIKAAYRRLALQHHPDKNHGNSDEATAKFQRVNEAAEVLMDETKRREYDLKTQRVRDMGEANPPDWYWAFRDIFSNFPSRFYEYREPGAAESTDGDGDDDGLGDWEKEYHFTPRARTARAAEGQARRAAKGEARRQAQEAENRKIFEEEEERRAAKEAAARAAADEKRRRKAEEQAFQARVWARVGAVTDEEVRESCLHSEHCTKTVERRKVKCDGCAVKRGIVAFHCPYCGAVLCTLCVGNFARVRKQRREAEEDEAV</sequence>
<dbReference type="EnsemblFungi" id="MAPG_05053T0">
    <property type="protein sequence ID" value="MAPG_05053T0"/>
    <property type="gene ID" value="MAPG_05053"/>
</dbReference>
<dbReference type="eggNOG" id="KOG0714">
    <property type="taxonomic scope" value="Eukaryota"/>
</dbReference>
<dbReference type="PRINTS" id="PR00625">
    <property type="entry name" value="JDOMAIN"/>
</dbReference>
<reference evidence="5" key="2">
    <citation type="submission" date="2010-05" db="EMBL/GenBank/DDBJ databases">
        <title>The genome sequence of Magnaporthe poae strain ATCC 64411.</title>
        <authorList>
            <person name="Ma L.-J."/>
            <person name="Dead R."/>
            <person name="Young S."/>
            <person name="Zeng Q."/>
            <person name="Koehrsen M."/>
            <person name="Alvarado L."/>
            <person name="Berlin A."/>
            <person name="Chapman S.B."/>
            <person name="Chen Z."/>
            <person name="Freedman E."/>
            <person name="Gellesch M."/>
            <person name="Goldberg J."/>
            <person name="Griggs A."/>
            <person name="Gujja S."/>
            <person name="Heilman E.R."/>
            <person name="Heiman D."/>
            <person name="Hepburn T."/>
            <person name="Howarth C."/>
            <person name="Jen D."/>
            <person name="Larson L."/>
            <person name="Mehta T."/>
            <person name="Neiman D."/>
            <person name="Pearson M."/>
            <person name="Roberts A."/>
            <person name="Saif S."/>
            <person name="Shea T."/>
            <person name="Shenoy N."/>
            <person name="Sisk P."/>
            <person name="Stolte C."/>
            <person name="Sykes S."/>
            <person name="Walk T."/>
            <person name="White J."/>
            <person name="Yandava C."/>
            <person name="Haas B."/>
            <person name="Nusbaum C."/>
            <person name="Birren B."/>
        </authorList>
    </citation>
    <scope>NUCLEOTIDE SEQUENCE [LARGE SCALE GENOMIC DNA]</scope>
    <source>
        <strain evidence="5">ATCC 64411 / 73-15</strain>
    </source>
</reference>
<feature type="region of interest" description="Disordered" evidence="1">
    <location>
        <begin position="192"/>
        <end position="213"/>
    </location>
</feature>
<reference evidence="4" key="5">
    <citation type="submission" date="2015-06" db="UniProtKB">
        <authorList>
            <consortium name="EnsemblFungi"/>
        </authorList>
    </citation>
    <scope>IDENTIFICATION</scope>
    <source>
        <strain evidence="4">ATCC 64411</strain>
    </source>
</reference>
<dbReference type="InterPro" id="IPR001623">
    <property type="entry name" value="DnaJ_domain"/>
</dbReference>
<dbReference type="PROSITE" id="PS50076">
    <property type="entry name" value="DNAJ_2"/>
    <property type="match status" value="1"/>
</dbReference>
<keyword evidence="5" id="KW-1185">Reference proteome</keyword>
<dbReference type="InterPro" id="IPR046349">
    <property type="entry name" value="C1-like_sf"/>
</dbReference>
<dbReference type="OMA" id="CGQKRGM"/>
<dbReference type="SMART" id="SM00271">
    <property type="entry name" value="DnaJ"/>
    <property type="match status" value="1"/>
</dbReference>
<dbReference type="OrthoDB" id="10250354at2759"/>
<gene>
    <name evidence="3" type="ORF">MAPG_05053</name>
</gene>
<dbReference type="SUPFAM" id="SSF46565">
    <property type="entry name" value="Chaperone J-domain"/>
    <property type="match status" value="1"/>
</dbReference>
<dbReference type="AlphaFoldDB" id="A0A0C4DYD5"/>
<evidence type="ECO:0000256" key="1">
    <source>
        <dbReference type="SAM" id="MobiDB-lite"/>
    </source>
</evidence>
<dbReference type="PANTHER" id="PTHR24074">
    <property type="entry name" value="CO-CHAPERONE PROTEIN DJLA"/>
    <property type="match status" value="1"/>
</dbReference>
<dbReference type="EMBL" id="ADBL01001189">
    <property type="status" value="NOT_ANNOTATED_CDS"/>
    <property type="molecule type" value="Genomic_DNA"/>
</dbReference>
<evidence type="ECO:0000313" key="3">
    <source>
        <dbReference type="EMBL" id="KLU86034.1"/>
    </source>
</evidence>
<accession>A0A0C4DYD5</accession>
<dbReference type="Pfam" id="PF00226">
    <property type="entry name" value="DnaJ"/>
    <property type="match status" value="1"/>
</dbReference>
<name>A0A0C4DYD5_MAGP6</name>
<reference evidence="3" key="3">
    <citation type="submission" date="2011-03" db="EMBL/GenBank/DDBJ databases">
        <title>Annotation of Magnaporthe poae ATCC 64411.</title>
        <authorList>
            <person name="Ma L.-J."/>
            <person name="Dead R."/>
            <person name="Young S.K."/>
            <person name="Zeng Q."/>
            <person name="Gargeya S."/>
            <person name="Fitzgerald M."/>
            <person name="Haas B."/>
            <person name="Abouelleil A."/>
            <person name="Alvarado L."/>
            <person name="Arachchi H.M."/>
            <person name="Berlin A."/>
            <person name="Brown A."/>
            <person name="Chapman S.B."/>
            <person name="Chen Z."/>
            <person name="Dunbar C."/>
            <person name="Freedman E."/>
            <person name="Gearin G."/>
            <person name="Gellesch M."/>
            <person name="Goldberg J."/>
            <person name="Griggs A."/>
            <person name="Gujja S."/>
            <person name="Heiman D."/>
            <person name="Howarth C."/>
            <person name="Larson L."/>
            <person name="Lui A."/>
            <person name="MacDonald P.J.P."/>
            <person name="Mehta T."/>
            <person name="Montmayeur A."/>
            <person name="Murphy C."/>
            <person name="Neiman D."/>
            <person name="Pearson M."/>
            <person name="Priest M."/>
            <person name="Roberts A."/>
            <person name="Saif S."/>
            <person name="Shea T."/>
            <person name="Shenoy N."/>
            <person name="Sisk P."/>
            <person name="Stolte C."/>
            <person name="Sykes S."/>
            <person name="Yandava C."/>
            <person name="Wortman J."/>
            <person name="Nusbaum C."/>
            <person name="Birren B."/>
        </authorList>
    </citation>
    <scope>NUCLEOTIDE SEQUENCE</scope>
    <source>
        <strain evidence="3">ATCC 64411</strain>
    </source>
</reference>
<reference evidence="3" key="1">
    <citation type="submission" date="2010-05" db="EMBL/GenBank/DDBJ databases">
        <title>The Genome Sequence of Magnaporthe poae strain ATCC 64411.</title>
        <authorList>
            <consortium name="The Broad Institute Genome Sequencing Platform"/>
            <consortium name="Broad Institute Genome Sequencing Center for Infectious Disease"/>
            <person name="Ma L.-J."/>
            <person name="Dead R."/>
            <person name="Young S."/>
            <person name="Zeng Q."/>
            <person name="Koehrsen M."/>
            <person name="Alvarado L."/>
            <person name="Berlin A."/>
            <person name="Chapman S.B."/>
            <person name="Chen Z."/>
            <person name="Freedman E."/>
            <person name="Gellesch M."/>
            <person name="Goldberg J."/>
            <person name="Griggs A."/>
            <person name="Gujja S."/>
            <person name="Heilman E.R."/>
            <person name="Heiman D."/>
            <person name="Hepburn T."/>
            <person name="Howarth C."/>
            <person name="Jen D."/>
            <person name="Larson L."/>
            <person name="Mehta T."/>
            <person name="Neiman D."/>
            <person name="Pearson M."/>
            <person name="Roberts A."/>
            <person name="Saif S."/>
            <person name="Shea T."/>
            <person name="Shenoy N."/>
            <person name="Sisk P."/>
            <person name="Stolte C."/>
            <person name="Sykes S."/>
            <person name="Walk T."/>
            <person name="White J."/>
            <person name="Yandava C."/>
            <person name="Haas B."/>
            <person name="Nusbaum C."/>
            <person name="Birren B."/>
        </authorList>
    </citation>
    <scope>NUCLEOTIDE SEQUENCE</scope>
    <source>
        <strain evidence="3">ATCC 64411</strain>
    </source>
</reference>
<dbReference type="VEuPathDB" id="FungiDB:MAPG_05053"/>
<dbReference type="Gene3D" id="1.10.287.110">
    <property type="entry name" value="DnaJ domain"/>
    <property type="match status" value="1"/>
</dbReference>
<dbReference type="InterPro" id="IPR036869">
    <property type="entry name" value="J_dom_sf"/>
</dbReference>
<dbReference type="InterPro" id="IPR050817">
    <property type="entry name" value="DjlA_DnaK_co-chaperone"/>
</dbReference>
<feature type="domain" description="J" evidence="2">
    <location>
        <begin position="49"/>
        <end position="115"/>
    </location>
</feature>
<evidence type="ECO:0000313" key="4">
    <source>
        <dbReference type="EnsemblFungi" id="MAPG_05053T0"/>
    </source>
</evidence>
<protein>
    <recommendedName>
        <fullName evidence="2">J domain-containing protein</fullName>
    </recommendedName>
</protein>
<organism evidence="4 5">
    <name type="scientific">Magnaporthiopsis poae (strain ATCC 64411 / 73-15)</name>
    <name type="common">Kentucky bluegrass fungus</name>
    <name type="synonym">Magnaporthe poae</name>
    <dbReference type="NCBI Taxonomy" id="644358"/>
    <lineage>
        <taxon>Eukaryota</taxon>
        <taxon>Fungi</taxon>
        <taxon>Dikarya</taxon>
        <taxon>Ascomycota</taxon>
        <taxon>Pezizomycotina</taxon>
        <taxon>Sordariomycetes</taxon>
        <taxon>Sordariomycetidae</taxon>
        <taxon>Magnaporthales</taxon>
        <taxon>Magnaporthaceae</taxon>
        <taxon>Magnaporthiopsis</taxon>
    </lineage>
</organism>
<proteinExistence type="predicted"/>
<evidence type="ECO:0000259" key="2">
    <source>
        <dbReference type="PROSITE" id="PS50076"/>
    </source>
</evidence>
<dbReference type="Proteomes" id="UP000011715">
    <property type="component" value="Unassembled WGS sequence"/>
</dbReference>
<dbReference type="STRING" id="644358.A0A0C4DYD5"/>
<dbReference type="SUPFAM" id="SSF57889">
    <property type="entry name" value="Cysteine-rich domain"/>
    <property type="match status" value="1"/>
</dbReference>
<dbReference type="CDD" id="cd06257">
    <property type="entry name" value="DnaJ"/>
    <property type="match status" value="1"/>
</dbReference>
<dbReference type="EMBL" id="GL876969">
    <property type="protein sequence ID" value="KLU86034.1"/>
    <property type="molecule type" value="Genomic_DNA"/>
</dbReference>
<evidence type="ECO:0000313" key="5">
    <source>
        <dbReference type="Proteomes" id="UP000011715"/>
    </source>
</evidence>
<reference evidence="4" key="4">
    <citation type="journal article" date="2015" name="G3 (Bethesda)">
        <title>Genome sequences of three phytopathogenic species of the Magnaporthaceae family of fungi.</title>
        <authorList>
            <person name="Okagaki L.H."/>
            <person name="Nunes C.C."/>
            <person name="Sailsbery J."/>
            <person name="Clay B."/>
            <person name="Brown D."/>
            <person name="John T."/>
            <person name="Oh Y."/>
            <person name="Young N."/>
            <person name="Fitzgerald M."/>
            <person name="Haas B.J."/>
            <person name="Zeng Q."/>
            <person name="Young S."/>
            <person name="Adiconis X."/>
            <person name="Fan L."/>
            <person name="Levin J.Z."/>
            <person name="Mitchell T.K."/>
            <person name="Okubara P.A."/>
            <person name="Farman M.L."/>
            <person name="Kohn L.M."/>
            <person name="Birren B."/>
            <person name="Ma L.-J."/>
            <person name="Dean R.A."/>
        </authorList>
    </citation>
    <scope>NUCLEOTIDE SEQUENCE</scope>
    <source>
        <strain evidence="4">ATCC 64411 / 73-15</strain>
    </source>
</reference>